<protein>
    <recommendedName>
        <fullName evidence="1">Knr4/Smi1-like domain-containing protein</fullName>
    </recommendedName>
</protein>
<proteinExistence type="predicted"/>
<name>A0ABM6LG41_9BACI</name>
<dbReference type="Gene3D" id="3.40.1580.10">
    <property type="entry name" value="SMI1/KNR4-like"/>
    <property type="match status" value="1"/>
</dbReference>
<reference evidence="2 3" key="1">
    <citation type="submission" date="2017-06" db="EMBL/GenBank/DDBJ databases">
        <title>Genome sequence of Bacillus sonorensis strain SRCM101395.</title>
        <authorList>
            <person name="Cho S.H."/>
        </authorList>
    </citation>
    <scope>NUCLEOTIDE SEQUENCE [LARGE SCALE GENOMIC DNA]</scope>
    <source>
        <strain evidence="2 3">SRCM101395</strain>
    </source>
</reference>
<keyword evidence="3" id="KW-1185">Reference proteome</keyword>
<dbReference type="Proteomes" id="UP000196877">
    <property type="component" value="Chromosome"/>
</dbReference>
<dbReference type="InterPro" id="IPR018958">
    <property type="entry name" value="Knr4/Smi1-like_dom"/>
</dbReference>
<organism evidence="2 3">
    <name type="scientific">Bacillus sonorensis</name>
    <dbReference type="NCBI Taxonomy" id="119858"/>
    <lineage>
        <taxon>Bacteria</taxon>
        <taxon>Bacillati</taxon>
        <taxon>Bacillota</taxon>
        <taxon>Bacilli</taxon>
        <taxon>Bacillales</taxon>
        <taxon>Bacillaceae</taxon>
        <taxon>Bacillus</taxon>
    </lineage>
</organism>
<evidence type="ECO:0000313" key="3">
    <source>
        <dbReference type="Proteomes" id="UP000196877"/>
    </source>
</evidence>
<evidence type="ECO:0000313" key="2">
    <source>
        <dbReference type="EMBL" id="ASB88250.1"/>
    </source>
</evidence>
<dbReference type="InterPro" id="IPR037883">
    <property type="entry name" value="Knr4/Smi1-like_sf"/>
</dbReference>
<dbReference type="EMBL" id="CP021920">
    <property type="protein sequence ID" value="ASB88250.1"/>
    <property type="molecule type" value="Genomic_DNA"/>
</dbReference>
<dbReference type="Pfam" id="PF09346">
    <property type="entry name" value="SMI1_KNR4"/>
    <property type="match status" value="1"/>
</dbReference>
<evidence type="ECO:0000259" key="1">
    <source>
        <dbReference type="Pfam" id="PF09346"/>
    </source>
</evidence>
<accession>A0ABM6LG41</accession>
<feature type="domain" description="Knr4/Smi1-like" evidence="1">
    <location>
        <begin position="11"/>
        <end position="80"/>
    </location>
</feature>
<dbReference type="SUPFAM" id="SSF160631">
    <property type="entry name" value="SMI1/KNR4-like"/>
    <property type="match status" value="1"/>
</dbReference>
<gene>
    <name evidence="2" type="ORF">S101395_01741</name>
</gene>
<sequence length="84" mass="9735">MNNLLSMETQRDQLDFNNFKDRLVDNLIHFKTDAGGNLFCVDYRDSARNPTVFFGDNEEAFENPEAAVTYVCDNFTEFINSLRV</sequence>